<dbReference type="OrthoDB" id="8603712at2"/>
<evidence type="ECO:0000313" key="3">
    <source>
        <dbReference type="Proteomes" id="UP000282435"/>
    </source>
</evidence>
<feature type="transmembrane region" description="Helical" evidence="1">
    <location>
        <begin position="35"/>
        <end position="52"/>
    </location>
</feature>
<evidence type="ECO:0000313" key="2">
    <source>
        <dbReference type="EMBL" id="AZR59143.1"/>
    </source>
</evidence>
<keyword evidence="1" id="KW-0472">Membrane</keyword>
<accession>A0A3S9SHY2</accession>
<keyword evidence="1" id="KW-1133">Transmembrane helix</keyword>
<feature type="transmembrane region" description="Helical" evidence="1">
    <location>
        <begin position="6"/>
        <end position="23"/>
    </location>
</feature>
<gene>
    <name evidence="2" type="ORF">ELB75_03295</name>
</gene>
<keyword evidence="1" id="KW-0812">Transmembrane</keyword>
<dbReference type="EMBL" id="CP034670">
    <property type="protein sequence ID" value="AZR59143.1"/>
    <property type="molecule type" value="Genomic_DNA"/>
</dbReference>
<proteinExistence type="predicted"/>
<dbReference type="Proteomes" id="UP000282435">
    <property type="component" value="Chromosome"/>
</dbReference>
<dbReference type="AlphaFoldDB" id="A0A3S9SHY2"/>
<dbReference type="RefSeq" id="WP_126982702.1">
    <property type="nucleotide sequence ID" value="NZ_CP034670.1"/>
</dbReference>
<protein>
    <submittedName>
        <fullName evidence="2">Uncharacterized protein</fullName>
    </submittedName>
</protein>
<evidence type="ECO:0000256" key="1">
    <source>
        <dbReference type="SAM" id="Phobius"/>
    </source>
</evidence>
<reference evidence="2 3" key="1">
    <citation type="submission" date="2018-12" db="EMBL/GenBank/DDBJ databases">
        <title>Genome sequencing of Eikenella corrodens KCOM 3110 (= JS217).</title>
        <authorList>
            <person name="Koo J.-K."/>
            <person name="Park S.-N."/>
            <person name="Lim Y.K."/>
        </authorList>
    </citation>
    <scope>NUCLEOTIDE SEQUENCE [LARGE SCALE GENOMIC DNA]</scope>
    <source>
        <strain evidence="2 3">KCOM 3110</strain>
    </source>
</reference>
<sequence length="112" mass="13110">MMRSKLWSWLQVVYLIIFAILLWHFTRQAGSSQDFLVYILALLLVYGLYDWMISRAHRAALQAFHNNPAARQWLAENLSGVRITDIKAIRSRFGLSLRDAVAVLDEYRQQKN</sequence>
<name>A0A3S9SHY2_EIKCO</name>
<organism evidence="2 3">
    <name type="scientific">Eikenella corrodens</name>
    <dbReference type="NCBI Taxonomy" id="539"/>
    <lineage>
        <taxon>Bacteria</taxon>
        <taxon>Pseudomonadati</taxon>
        <taxon>Pseudomonadota</taxon>
        <taxon>Betaproteobacteria</taxon>
        <taxon>Neisseriales</taxon>
        <taxon>Neisseriaceae</taxon>
        <taxon>Eikenella</taxon>
    </lineage>
</organism>